<dbReference type="HOGENOM" id="CLU_1533741_0_0_1"/>
<dbReference type="Proteomes" id="UP000008698">
    <property type="component" value="Unassembled WGS sequence"/>
</dbReference>
<dbReference type="RefSeq" id="XP_003003508.1">
    <property type="nucleotide sequence ID" value="XM_003003462.1"/>
</dbReference>
<proteinExistence type="predicted"/>
<evidence type="ECO:0000313" key="2">
    <source>
        <dbReference type="Proteomes" id="UP000008698"/>
    </source>
</evidence>
<name>C9SM26_VERA1</name>
<keyword evidence="2" id="KW-1185">Reference proteome</keyword>
<dbReference type="AlphaFoldDB" id="C9SM26"/>
<gene>
    <name evidence="1" type="ORF">VDBG_05950</name>
</gene>
<accession>C9SM26</accession>
<protein>
    <submittedName>
        <fullName evidence="1">Predicted protein</fullName>
    </submittedName>
</protein>
<sequence>MPHIPLCCSLVEHCAAPRSATAWARGIAGVDGPPDFDTRSAREPWLSRRRVGRSACNAWVKGKIGCAKGLDEGPTSDHKVDTLLYIPRPYAKGRSRLESLAELFVVIQYAHPELIAVPGKWALTPLAKPVTWQASTKGCLGGRRSSENPNSIMRSVEFVLPLHHERLVIILLDQT</sequence>
<reference evidence="2" key="1">
    <citation type="journal article" date="2011" name="PLoS Pathog.">
        <title>Comparative genomics yields insights into niche adaptation of plant vascular wilt pathogens.</title>
        <authorList>
            <person name="Klosterman S.J."/>
            <person name="Subbarao K.V."/>
            <person name="Kang S."/>
            <person name="Veronese P."/>
            <person name="Gold S.E."/>
            <person name="Thomma B.P.H.J."/>
            <person name="Chen Z."/>
            <person name="Henrissat B."/>
            <person name="Lee Y.-H."/>
            <person name="Park J."/>
            <person name="Garcia-Pedrajas M.D."/>
            <person name="Barbara D.J."/>
            <person name="Anchieta A."/>
            <person name="de Jonge R."/>
            <person name="Santhanam P."/>
            <person name="Maruthachalam K."/>
            <person name="Atallah Z."/>
            <person name="Amyotte S.G."/>
            <person name="Paz Z."/>
            <person name="Inderbitzin P."/>
            <person name="Hayes R.J."/>
            <person name="Heiman D.I."/>
            <person name="Young S."/>
            <person name="Zeng Q."/>
            <person name="Engels R."/>
            <person name="Galagan J."/>
            <person name="Cuomo C.A."/>
            <person name="Dobinson K.F."/>
            <person name="Ma L.-J."/>
        </authorList>
    </citation>
    <scope>NUCLEOTIDE SEQUENCE [LARGE SCALE GENOMIC DNA]</scope>
    <source>
        <strain evidence="2">VaMs.102 / ATCC MYA-4576 / FGSC 10136</strain>
    </source>
</reference>
<dbReference type="EMBL" id="DS985220">
    <property type="protein sequence ID" value="EEY19841.1"/>
    <property type="molecule type" value="Genomic_DNA"/>
</dbReference>
<evidence type="ECO:0000313" key="1">
    <source>
        <dbReference type="EMBL" id="EEY19841.1"/>
    </source>
</evidence>
<dbReference type="GeneID" id="9536307"/>
<dbReference type="KEGG" id="val:VDBG_05950"/>
<organism evidence="2">
    <name type="scientific">Verticillium alfalfae (strain VaMs.102 / ATCC MYA-4576 / FGSC 10136)</name>
    <name type="common">Verticillium wilt of alfalfa</name>
    <name type="synonym">Verticillium albo-atrum</name>
    <dbReference type="NCBI Taxonomy" id="526221"/>
    <lineage>
        <taxon>Eukaryota</taxon>
        <taxon>Fungi</taxon>
        <taxon>Dikarya</taxon>
        <taxon>Ascomycota</taxon>
        <taxon>Pezizomycotina</taxon>
        <taxon>Sordariomycetes</taxon>
        <taxon>Hypocreomycetidae</taxon>
        <taxon>Glomerellales</taxon>
        <taxon>Plectosphaerellaceae</taxon>
        <taxon>Verticillium</taxon>
    </lineage>
</organism>